<keyword evidence="2" id="KW-1185">Reference proteome</keyword>
<dbReference type="STRING" id="1094556.MCY_00932"/>
<proteinExistence type="predicted"/>
<dbReference type="PATRIC" id="fig|1094556.3.peg.1063"/>
<accession>J0ZD86</accession>
<dbReference type="HOGENOM" id="CLU_3180622_0_0_5"/>
<dbReference type="EMBL" id="AILY01000021">
    <property type="protein sequence ID" value="EJF85918.1"/>
    <property type="molecule type" value="Genomic_DNA"/>
</dbReference>
<name>J0ZD86_9HYPH</name>
<comment type="caution">
    <text evidence="1">The sequence shown here is derived from an EMBL/GenBank/DDBJ whole genome shotgun (WGS) entry which is preliminary data.</text>
</comment>
<sequence>MDGCIGKMVDQYTQAFDMSIWVYGGECAVKEAKNLNYHFHIWLKKG</sequence>
<reference evidence="1 2" key="1">
    <citation type="submission" date="2012-03" db="EMBL/GenBank/DDBJ databases">
        <title>The Genome Sequence of Bartonella rattimassiliensis 15908.</title>
        <authorList>
            <consortium name="The Broad Institute Genome Sequencing Platform"/>
            <consortium name="The Broad Institute Genome Sequencing Center for Infectious Disease"/>
            <person name="Feldgarden M."/>
            <person name="Kirby J."/>
            <person name="Kosoy M."/>
            <person name="Birtles R."/>
            <person name="Probert W.S."/>
            <person name="Chiaraviglio L."/>
            <person name="Young S.K."/>
            <person name="Zeng Q."/>
            <person name="Gargeya S."/>
            <person name="Fitzgerald M."/>
            <person name="Haas B."/>
            <person name="Abouelleil A."/>
            <person name="Alvarado L."/>
            <person name="Arachchi H.M."/>
            <person name="Berlin A."/>
            <person name="Chapman S.B."/>
            <person name="Gearin G."/>
            <person name="Goldberg J."/>
            <person name="Griggs A."/>
            <person name="Gujja S."/>
            <person name="Hansen M."/>
            <person name="Heiman D."/>
            <person name="Howarth C."/>
            <person name="Larimer J."/>
            <person name="Lui A."/>
            <person name="MacDonald P.J.P."/>
            <person name="McCowen C."/>
            <person name="Montmayeur A."/>
            <person name="Murphy C."/>
            <person name="Neiman D."/>
            <person name="Pearson M."/>
            <person name="Priest M."/>
            <person name="Roberts A."/>
            <person name="Saif S."/>
            <person name="Shea T."/>
            <person name="Sisk P."/>
            <person name="Stolte C."/>
            <person name="Sykes S."/>
            <person name="Wortman J."/>
            <person name="Nusbaum C."/>
            <person name="Birren B."/>
        </authorList>
    </citation>
    <scope>NUCLEOTIDE SEQUENCE [LARGE SCALE GENOMIC DNA]</scope>
    <source>
        <strain evidence="1 2">15908</strain>
    </source>
</reference>
<evidence type="ECO:0000313" key="1">
    <source>
        <dbReference type="EMBL" id="EJF85918.1"/>
    </source>
</evidence>
<gene>
    <name evidence="1" type="ORF">MCY_00932</name>
</gene>
<organism evidence="1 2">
    <name type="scientific">Bartonella rattimassiliensis 15908</name>
    <dbReference type="NCBI Taxonomy" id="1094556"/>
    <lineage>
        <taxon>Bacteria</taxon>
        <taxon>Pseudomonadati</taxon>
        <taxon>Pseudomonadota</taxon>
        <taxon>Alphaproteobacteria</taxon>
        <taxon>Hyphomicrobiales</taxon>
        <taxon>Bartonellaceae</taxon>
        <taxon>Bartonella</taxon>
    </lineage>
</organism>
<dbReference type="Proteomes" id="UP000001077">
    <property type="component" value="Unassembled WGS sequence"/>
</dbReference>
<protein>
    <submittedName>
        <fullName evidence="1">Uncharacterized protein</fullName>
    </submittedName>
</protein>
<dbReference type="AlphaFoldDB" id="J0ZD86"/>
<evidence type="ECO:0000313" key="2">
    <source>
        <dbReference type="Proteomes" id="UP000001077"/>
    </source>
</evidence>